<dbReference type="GO" id="GO:0016616">
    <property type="term" value="F:oxidoreductase activity, acting on the CH-OH group of donors, NAD or NADP as acceptor"/>
    <property type="evidence" value="ECO:0007669"/>
    <property type="project" value="UniProtKB-ARBA"/>
</dbReference>
<dbReference type="PANTHER" id="PTHR43827:SF3">
    <property type="entry name" value="NADP-DEPENDENT OXIDOREDUCTASE DOMAIN-CONTAINING PROTEIN"/>
    <property type="match status" value="1"/>
</dbReference>
<evidence type="ECO:0000256" key="2">
    <source>
        <dbReference type="ARBA" id="ARBA00022857"/>
    </source>
</evidence>
<dbReference type="InterPro" id="IPR020471">
    <property type="entry name" value="AKR"/>
</dbReference>
<feature type="active site" description="Proton donor" evidence="4">
    <location>
        <position position="51"/>
    </location>
</feature>
<evidence type="ECO:0000313" key="9">
    <source>
        <dbReference type="Proteomes" id="UP000807342"/>
    </source>
</evidence>
<evidence type="ECO:0000256" key="5">
    <source>
        <dbReference type="PIRSR" id="PIRSR000097-2"/>
    </source>
</evidence>
<evidence type="ECO:0000256" key="1">
    <source>
        <dbReference type="ARBA" id="ARBA00007905"/>
    </source>
</evidence>
<keyword evidence="2" id="KW-0521">NADP</keyword>
<sequence length="264" mass="29323">MPFADITLNDGHTIPSIAFGSGTVNKNKDVHEYIENALEQGFSHLDTAQFYGNEESVGIAIRESGLSRSDIFVNTKWAGSPNVRESLEISLSKLGLKYVDLFIIHSPRIVTGSLEDTWRQFEEIREAGLAKSIGVSNFGIEDLQQLLKVARIKPAVNQIFFHPYNWAENKPLLEFHTKHGIVTEGYSTLAPITWYPGGPLDPVLTRVAKRLNATTNQVLFAWAKAKKVVIVTTTSKRERLKEYLAVGDLPDLTSEEIAAIEEAG</sequence>
<keyword evidence="9" id="KW-1185">Reference proteome</keyword>
<evidence type="ECO:0000256" key="3">
    <source>
        <dbReference type="ARBA" id="ARBA00023002"/>
    </source>
</evidence>
<comment type="caution">
    <text evidence="8">The sequence shown here is derived from an EMBL/GenBank/DDBJ whole genome shotgun (WGS) entry which is preliminary data.</text>
</comment>
<evidence type="ECO:0000256" key="6">
    <source>
        <dbReference type="PIRSR" id="PIRSR000097-3"/>
    </source>
</evidence>
<dbReference type="EMBL" id="MU151304">
    <property type="protein sequence ID" value="KAF9445385.1"/>
    <property type="molecule type" value="Genomic_DNA"/>
</dbReference>
<accession>A0A9P5X960</accession>
<dbReference type="InterPro" id="IPR023210">
    <property type="entry name" value="NADP_OxRdtase_dom"/>
</dbReference>
<comment type="similarity">
    <text evidence="1">Belongs to the aldo/keto reductase family.</text>
</comment>
<dbReference type="CDD" id="cd19120">
    <property type="entry name" value="AKR_AKR3C2-3"/>
    <property type="match status" value="1"/>
</dbReference>
<dbReference type="PIRSF" id="PIRSF000097">
    <property type="entry name" value="AKR"/>
    <property type="match status" value="1"/>
</dbReference>
<dbReference type="GO" id="GO:0016652">
    <property type="term" value="F:oxidoreductase activity, acting on NAD(P)H as acceptor"/>
    <property type="evidence" value="ECO:0007669"/>
    <property type="project" value="InterPro"/>
</dbReference>
<name>A0A9P5X960_9AGAR</name>
<dbReference type="SUPFAM" id="SSF51430">
    <property type="entry name" value="NAD(P)-linked oxidoreductase"/>
    <property type="match status" value="1"/>
</dbReference>
<dbReference type="Pfam" id="PF00248">
    <property type="entry name" value="Aldo_ket_red"/>
    <property type="match status" value="1"/>
</dbReference>
<dbReference type="PRINTS" id="PR00069">
    <property type="entry name" value="ALDKETRDTASE"/>
</dbReference>
<feature type="site" description="Lowers pKa of active site Tyr" evidence="6">
    <location>
        <position position="76"/>
    </location>
</feature>
<evidence type="ECO:0000259" key="7">
    <source>
        <dbReference type="Pfam" id="PF00248"/>
    </source>
</evidence>
<keyword evidence="3" id="KW-0560">Oxidoreductase</keyword>
<dbReference type="InterPro" id="IPR044494">
    <property type="entry name" value="AKR3C2/3"/>
</dbReference>
<proteinExistence type="inferred from homology"/>
<reference evidence="8" key="1">
    <citation type="submission" date="2020-11" db="EMBL/GenBank/DDBJ databases">
        <authorList>
            <consortium name="DOE Joint Genome Institute"/>
            <person name="Ahrendt S."/>
            <person name="Riley R."/>
            <person name="Andreopoulos W."/>
            <person name="Labutti K."/>
            <person name="Pangilinan J."/>
            <person name="Ruiz-Duenas F.J."/>
            <person name="Barrasa J.M."/>
            <person name="Sanchez-Garcia M."/>
            <person name="Camarero S."/>
            <person name="Miyauchi S."/>
            <person name="Serrano A."/>
            <person name="Linde D."/>
            <person name="Babiker R."/>
            <person name="Drula E."/>
            <person name="Ayuso-Fernandez I."/>
            <person name="Pacheco R."/>
            <person name="Padilla G."/>
            <person name="Ferreira P."/>
            <person name="Barriuso J."/>
            <person name="Kellner H."/>
            <person name="Castanera R."/>
            <person name="Alfaro M."/>
            <person name="Ramirez L."/>
            <person name="Pisabarro A.G."/>
            <person name="Kuo A."/>
            <person name="Tritt A."/>
            <person name="Lipzen A."/>
            <person name="He G."/>
            <person name="Yan M."/>
            <person name="Ng V."/>
            <person name="Cullen D."/>
            <person name="Martin F."/>
            <person name="Rosso M.-N."/>
            <person name="Henrissat B."/>
            <person name="Hibbett D."/>
            <person name="Martinez A.T."/>
            <person name="Grigoriev I.V."/>
        </authorList>
    </citation>
    <scope>NUCLEOTIDE SEQUENCE</scope>
    <source>
        <strain evidence="8">MF-IS2</strain>
    </source>
</reference>
<gene>
    <name evidence="8" type="ORF">P691DRAFT_634663</name>
</gene>
<dbReference type="InterPro" id="IPR018170">
    <property type="entry name" value="Aldo/ket_reductase_CS"/>
</dbReference>
<evidence type="ECO:0000256" key="4">
    <source>
        <dbReference type="PIRSR" id="PIRSR000097-1"/>
    </source>
</evidence>
<feature type="binding site" evidence="5">
    <location>
        <position position="105"/>
    </location>
    <ligand>
        <name>substrate</name>
    </ligand>
</feature>
<dbReference type="PANTHER" id="PTHR43827">
    <property type="entry name" value="2,5-DIKETO-D-GLUCONIC ACID REDUCTASE"/>
    <property type="match status" value="1"/>
</dbReference>
<evidence type="ECO:0000313" key="8">
    <source>
        <dbReference type="EMBL" id="KAF9445385.1"/>
    </source>
</evidence>
<protein>
    <submittedName>
        <fullName evidence="8">2,5-diketo-D-gluconic acid reductase</fullName>
    </submittedName>
</protein>
<dbReference type="FunFam" id="3.20.20.100:FF:000002">
    <property type="entry name" value="2,5-diketo-D-gluconic acid reductase A"/>
    <property type="match status" value="1"/>
</dbReference>
<dbReference type="Gene3D" id="3.20.20.100">
    <property type="entry name" value="NADP-dependent oxidoreductase domain"/>
    <property type="match status" value="1"/>
</dbReference>
<feature type="domain" description="NADP-dependent oxidoreductase" evidence="7">
    <location>
        <begin position="20"/>
        <end position="263"/>
    </location>
</feature>
<dbReference type="InterPro" id="IPR036812">
    <property type="entry name" value="NAD(P)_OxRdtase_dom_sf"/>
</dbReference>
<feature type="non-terminal residue" evidence="8">
    <location>
        <position position="264"/>
    </location>
</feature>
<organism evidence="8 9">
    <name type="scientific">Macrolepiota fuliginosa MF-IS2</name>
    <dbReference type="NCBI Taxonomy" id="1400762"/>
    <lineage>
        <taxon>Eukaryota</taxon>
        <taxon>Fungi</taxon>
        <taxon>Dikarya</taxon>
        <taxon>Basidiomycota</taxon>
        <taxon>Agaricomycotina</taxon>
        <taxon>Agaricomycetes</taxon>
        <taxon>Agaricomycetidae</taxon>
        <taxon>Agaricales</taxon>
        <taxon>Agaricineae</taxon>
        <taxon>Agaricaceae</taxon>
        <taxon>Macrolepiota</taxon>
    </lineage>
</organism>
<dbReference type="OrthoDB" id="416253at2759"/>
<dbReference type="AlphaFoldDB" id="A0A9P5X960"/>
<dbReference type="Proteomes" id="UP000807342">
    <property type="component" value="Unassembled WGS sequence"/>
</dbReference>
<dbReference type="PROSITE" id="PS00062">
    <property type="entry name" value="ALDOKETO_REDUCTASE_2"/>
    <property type="match status" value="1"/>
</dbReference>